<feature type="transmembrane region" description="Helical" evidence="2">
    <location>
        <begin position="182"/>
        <end position="208"/>
    </location>
</feature>
<keyword evidence="2" id="KW-0812">Transmembrane</keyword>
<evidence type="ECO:0000256" key="1">
    <source>
        <dbReference type="SAM" id="MobiDB-lite"/>
    </source>
</evidence>
<dbReference type="EMBL" id="HBIX01032260">
    <property type="protein sequence ID" value="CAE0728480.1"/>
    <property type="molecule type" value="Transcribed_RNA"/>
</dbReference>
<organism evidence="3">
    <name type="scientific">Pseudo-nitzschia australis</name>
    <dbReference type="NCBI Taxonomy" id="44445"/>
    <lineage>
        <taxon>Eukaryota</taxon>
        <taxon>Sar</taxon>
        <taxon>Stramenopiles</taxon>
        <taxon>Ochrophyta</taxon>
        <taxon>Bacillariophyta</taxon>
        <taxon>Bacillariophyceae</taxon>
        <taxon>Bacillariophycidae</taxon>
        <taxon>Bacillariales</taxon>
        <taxon>Bacillariaceae</taxon>
        <taxon>Pseudo-nitzschia</taxon>
    </lineage>
</organism>
<name>A0A7S4EQJ5_9STRA</name>
<gene>
    <name evidence="3" type="ORF">PAUS00366_LOCUS21264</name>
</gene>
<sequence length="278" mass="30962">MPLFSIRRSSTPTPSSSSASSSSLLNDDSEEQQGSTRKNRSLLEKIRCGRRFSPLEEASPSTQKPSQHEQDACTSTNNCKPIRRRGSKFCGFCDMRIAAVLLNFFHVVLVIVLELSEAFQWGNRNYFEDPPIFVFLAIGISGLGAFGALYFKPCPIYLSSIGLCFLWYMHVVESHIFELMLISFLLCVQIILAIEMMCGIMTPGTYAMEGYMDRDGRKVIKKIHGLSVDIGETAVEFAEEVSTVFEQKASGKIMQHEKQKQTVDVGGIAISEGKPEDC</sequence>
<evidence type="ECO:0000313" key="3">
    <source>
        <dbReference type="EMBL" id="CAE0728480.1"/>
    </source>
</evidence>
<dbReference type="AlphaFoldDB" id="A0A7S4EQJ5"/>
<keyword evidence="2" id="KW-0472">Membrane</keyword>
<feature type="transmembrane region" description="Helical" evidence="2">
    <location>
        <begin position="132"/>
        <end position="151"/>
    </location>
</feature>
<accession>A0A7S4EQJ5</accession>
<protein>
    <submittedName>
        <fullName evidence="3">Uncharacterized protein</fullName>
    </submittedName>
</protein>
<keyword evidence="2" id="KW-1133">Transmembrane helix</keyword>
<feature type="region of interest" description="Disordered" evidence="1">
    <location>
        <begin position="1"/>
        <end position="75"/>
    </location>
</feature>
<feature type="compositionally biased region" description="Low complexity" evidence="1">
    <location>
        <begin position="9"/>
        <end position="23"/>
    </location>
</feature>
<feature type="transmembrane region" description="Helical" evidence="2">
    <location>
        <begin position="89"/>
        <end position="112"/>
    </location>
</feature>
<reference evidence="3" key="1">
    <citation type="submission" date="2021-01" db="EMBL/GenBank/DDBJ databases">
        <authorList>
            <person name="Corre E."/>
            <person name="Pelletier E."/>
            <person name="Niang G."/>
            <person name="Scheremetjew M."/>
            <person name="Finn R."/>
            <person name="Kale V."/>
            <person name="Holt S."/>
            <person name="Cochrane G."/>
            <person name="Meng A."/>
            <person name="Brown T."/>
            <person name="Cohen L."/>
        </authorList>
    </citation>
    <scope>NUCLEOTIDE SEQUENCE</scope>
    <source>
        <strain evidence="3">10249 10 AB</strain>
    </source>
</reference>
<proteinExistence type="predicted"/>
<evidence type="ECO:0000256" key="2">
    <source>
        <dbReference type="SAM" id="Phobius"/>
    </source>
</evidence>